<feature type="transmembrane region" description="Helical" evidence="1">
    <location>
        <begin position="68"/>
        <end position="86"/>
    </location>
</feature>
<dbReference type="RefSeq" id="WP_109925133.1">
    <property type="nucleotide sequence ID" value="NZ_QGNZ01000002.1"/>
</dbReference>
<sequence length="369" mass="42453">MAKQKYTFIDKIILPIAIILAISLFIGTLAAGVDPRKNILVAFFGLAYPFMLFFNVIFLLWWALRKKWLLVLVTFFIIAIGYKTVYSTFGFGGDTGSAEKVEGSVRVMTYNVHSFKLFGEDNTRSDKEKMLQVVKDQNPDIICFQEFYTRYKGDFNTIDSLKRLLNTKYYYFRPANKNDYEAFGLAIFSKYPIKNKGDILFQANGDNMSIYTDVDINGKLLRVFNVHFQSISFQPQDYQFIDQLTKKTRGKLFASKRILSMLKYAFEERSGQVDIMKTEMANCKIPYFIAGDFNDTPASYVVNQITKGLNNTFTIKGSGFGKTYNGKFPNFQIDYIACTKDLEVLNYNITQAKLSDHFPVRSDLKFKTP</sequence>
<gene>
    <name evidence="3" type="ORF">DHW03_07375</name>
</gene>
<dbReference type="GO" id="GO:0016020">
    <property type="term" value="C:membrane"/>
    <property type="evidence" value="ECO:0007669"/>
    <property type="project" value="GOC"/>
</dbReference>
<keyword evidence="4" id="KW-1185">Reference proteome</keyword>
<dbReference type="InterPro" id="IPR051916">
    <property type="entry name" value="GPI-anchor_lipid_remodeler"/>
</dbReference>
<name>A0A317ELH4_9SPHI</name>
<keyword evidence="3" id="KW-0378">Hydrolase</keyword>
<keyword evidence="3" id="KW-0255">Endonuclease</keyword>
<dbReference type="PANTHER" id="PTHR14859:SF15">
    <property type="entry name" value="ENDONUCLEASE_EXONUCLEASE_PHOSPHATASE DOMAIN-CONTAINING PROTEIN"/>
    <property type="match status" value="1"/>
</dbReference>
<dbReference type="SUPFAM" id="SSF56219">
    <property type="entry name" value="DNase I-like"/>
    <property type="match status" value="1"/>
</dbReference>
<protein>
    <submittedName>
        <fullName evidence="3">Endonuclease</fullName>
    </submittedName>
</protein>
<comment type="caution">
    <text evidence="3">The sequence shown here is derived from an EMBL/GenBank/DDBJ whole genome shotgun (WGS) entry which is preliminary data.</text>
</comment>
<dbReference type="Gene3D" id="3.60.10.10">
    <property type="entry name" value="Endonuclease/exonuclease/phosphatase"/>
    <property type="match status" value="1"/>
</dbReference>
<dbReference type="GO" id="GO:0004519">
    <property type="term" value="F:endonuclease activity"/>
    <property type="evidence" value="ECO:0007669"/>
    <property type="project" value="UniProtKB-KW"/>
</dbReference>
<keyword evidence="1" id="KW-0812">Transmembrane</keyword>
<accession>A0A317ELH4</accession>
<evidence type="ECO:0000259" key="2">
    <source>
        <dbReference type="Pfam" id="PF03372"/>
    </source>
</evidence>
<dbReference type="CDD" id="cd09084">
    <property type="entry name" value="EEP-2"/>
    <property type="match status" value="1"/>
</dbReference>
<dbReference type="EMBL" id="QGNZ01000002">
    <property type="protein sequence ID" value="PWS27424.1"/>
    <property type="molecule type" value="Genomic_DNA"/>
</dbReference>
<keyword evidence="1" id="KW-1133">Transmembrane helix</keyword>
<dbReference type="PANTHER" id="PTHR14859">
    <property type="entry name" value="CALCOFLUOR WHITE HYPERSENSITIVE PROTEIN PRECURSOR"/>
    <property type="match status" value="1"/>
</dbReference>
<dbReference type="Proteomes" id="UP000245379">
    <property type="component" value="Unassembled WGS sequence"/>
</dbReference>
<evidence type="ECO:0000256" key="1">
    <source>
        <dbReference type="SAM" id="Phobius"/>
    </source>
</evidence>
<proteinExistence type="predicted"/>
<evidence type="ECO:0000313" key="3">
    <source>
        <dbReference type="EMBL" id="PWS27424.1"/>
    </source>
</evidence>
<dbReference type="GO" id="GO:0006506">
    <property type="term" value="P:GPI anchor biosynthetic process"/>
    <property type="evidence" value="ECO:0007669"/>
    <property type="project" value="TreeGrafter"/>
</dbReference>
<feature type="domain" description="Endonuclease/exonuclease/phosphatase" evidence="2">
    <location>
        <begin position="108"/>
        <end position="357"/>
    </location>
</feature>
<dbReference type="InterPro" id="IPR036691">
    <property type="entry name" value="Endo/exonu/phosph_ase_sf"/>
</dbReference>
<feature type="transmembrane region" description="Helical" evidence="1">
    <location>
        <begin position="12"/>
        <end position="33"/>
    </location>
</feature>
<dbReference type="Pfam" id="PF03372">
    <property type="entry name" value="Exo_endo_phos"/>
    <property type="match status" value="1"/>
</dbReference>
<evidence type="ECO:0000313" key="4">
    <source>
        <dbReference type="Proteomes" id="UP000245379"/>
    </source>
</evidence>
<dbReference type="AlphaFoldDB" id="A0A317ELH4"/>
<dbReference type="InterPro" id="IPR005135">
    <property type="entry name" value="Endo/exonuclease/phosphatase"/>
</dbReference>
<dbReference type="OrthoDB" id="635146at2"/>
<organism evidence="3 4">
    <name type="scientific">Pedobacter yonginense</name>
    <dbReference type="NCBI Taxonomy" id="651869"/>
    <lineage>
        <taxon>Bacteria</taxon>
        <taxon>Pseudomonadati</taxon>
        <taxon>Bacteroidota</taxon>
        <taxon>Sphingobacteriia</taxon>
        <taxon>Sphingobacteriales</taxon>
        <taxon>Sphingobacteriaceae</taxon>
        <taxon>Pedobacter</taxon>
    </lineage>
</organism>
<feature type="transmembrane region" description="Helical" evidence="1">
    <location>
        <begin position="39"/>
        <end position="61"/>
    </location>
</feature>
<keyword evidence="1" id="KW-0472">Membrane</keyword>
<reference evidence="3 4" key="1">
    <citation type="submission" date="2018-05" db="EMBL/GenBank/DDBJ databases">
        <title>Pedobacter paludis sp. nov., isolated from wetland soil.</title>
        <authorList>
            <person name="Zhang Y."/>
            <person name="Wang G."/>
        </authorList>
    </citation>
    <scope>NUCLEOTIDE SEQUENCE [LARGE SCALE GENOMIC DNA]</scope>
    <source>
        <strain evidence="3 4">KCTC22721</strain>
    </source>
</reference>
<keyword evidence="3" id="KW-0540">Nuclease</keyword>